<dbReference type="PIRSF" id="PIRSF029171">
    <property type="entry name" value="Esterase_LipA"/>
    <property type="match status" value="1"/>
</dbReference>
<accession>A0ABP0E9I1</accession>
<dbReference type="InterPro" id="IPR005152">
    <property type="entry name" value="Lipase_secreted"/>
</dbReference>
<dbReference type="Gene3D" id="1.10.260.130">
    <property type="match status" value="1"/>
</dbReference>
<dbReference type="PANTHER" id="PTHR34853">
    <property type="match status" value="1"/>
</dbReference>
<feature type="chain" id="PRO_5045015974" evidence="3">
    <location>
        <begin position="18"/>
        <end position="443"/>
    </location>
</feature>
<dbReference type="Gene3D" id="3.40.50.1820">
    <property type="entry name" value="alpha/beta hydrolase"/>
    <property type="match status" value="1"/>
</dbReference>
<dbReference type="Pfam" id="PF03583">
    <property type="entry name" value="LIP"/>
    <property type="match status" value="1"/>
</dbReference>
<dbReference type="Proteomes" id="UP001497600">
    <property type="component" value="Chromosome B"/>
</dbReference>
<keyword evidence="3" id="KW-0732">Signal</keyword>
<sequence>MRFPLVLYAAMVAAVCAAPLKTPNRPTDDPFYRPPEGFEKAESGEILRFRKMENPYGALYMTANVSATYQYLVKSENSHGTPIGIISTLLVPYDADPKKLLSFQIAEDSTYENCAPSYALQVGSAPATIITAQMEFYFIQAALNKGWYVVVPDYLGPNSTNTAGHLAGKAVLNSIRGVLSNGNSTGIDNEADVALWGYSGGSVGTGWGAQMHPTYAPELNLIGAAYGGVLVNATSAAVYNMGKVSAGLSFTTLNGLGNEYPQLNEWIEQKVFPNKLEAFRKTNRACLIQYLPSYILAKWEDYFMEGESVIYDEVFQNVTNMNNMLLNGMLPDIPIYLYNSKYDELLVTADTDKLYEHFCSSGVSVEYHQEVLSEHMMTFVTGGGGAFEWLVSKFNGTEAPSGCTRKSTLSGLLNKVSMAGISDMSSHFVSTLWYNKPVGPSQQ</sequence>
<proteinExistence type="inferred from homology"/>
<reference evidence="4 5" key="1">
    <citation type="submission" date="2024-01" db="EMBL/GenBank/DDBJ databases">
        <authorList>
            <consortium name="Genoscope - CEA"/>
            <person name="William W."/>
        </authorList>
    </citation>
    <scope>NUCLEOTIDE SEQUENCE [LARGE SCALE GENOMIC DNA]</scope>
    <source>
        <strain evidence="4 5">29B2s-10</strain>
    </source>
</reference>
<comment type="similarity">
    <text evidence="3">Belongs to the AB hydrolase superfamily. Lipase family.</text>
</comment>
<evidence type="ECO:0000313" key="5">
    <source>
        <dbReference type="Proteomes" id="UP001497600"/>
    </source>
</evidence>
<protein>
    <submittedName>
        <fullName evidence="4">Lipase 1</fullName>
    </submittedName>
</protein>
<evidence type="ECO:0000256" key="3">
    <source>
        <dbReference type="PIRNR" id="PIRNR029171"/>
    </source>
</evidence>
<dbReference type="InterPro" id="IPR029058">
    <property type="entry name" value="AB_hydrolase_fold"/>
</dbReference>
<organism evidence="4 5">
    <name type="scientific">[Candida] anglica</name>
    <dbReference type="NCBI Taxonomy" id="148631"/>
    <lineage>
        <taxon>Eukaryota</taxon>
        <taxon>Fungi</taxon>
        <taxon>Dikarya</taxon>
        <taxon>Ascomycota</taxon>
        <taxon>Saccharomycotina</taxon>
        <taxon>Pichiomycetes</taxon>
        <taxon>Debaryomycetaceae</taxon>
        <taxon>Kurtzmaniella</taxon>
    </lineage>
</organism>
<dbReference type="SUPFAM" id="SSF53474">
    <property type="entry name" value="alpha/beta-Hydrolases"/>
    <property type="match status" value="1"/>
</dbReference>
<feature type="signal peptide" evidence="3">
    <location>
        <begin position="1"/>
        <end position="17"/>
    </location>
</feature>
<keyword evidence="1" id="KW-0378">Hydrolase</keyword>
<dbReference type="PANTHER" id="PTHR34853:SF5">
    <property type="entry name" value="LIP-DOMAIN-CONTAINING PROTEIN-RELATED"/>
    <property type="match status" value="1"/>
</dbReference>
<evidence type="ECO:0000256" key="2">
    <source>
        <dbReference type="ARBA" id="ARBA00023369"/>
    </source>
</evidence>
<keyword evidence="5" id="KW-1185">Reference proteome</keyword>
<evidence type="ECO:0000256" key="1">
    <source>
        <dbReference type="ARBA" id="ARBA00022801"/>
    </source>
</evidence>
<gene>
    <name evidence="4" type="primary">LIP1</name>
    <name evidence="4" type="ORF">CAAN4_B12816</name>
</gene>
<evidence type="ECO:0000313" key="4">
    <source>
        <dbReference type="EMBL" id="CAK7898076.1"/>
    </source>
</evidence>
<comment type="catalytic activity">
    <reaction evidence="2">
        <text>a triacylglycerol + H2O = a diacylglycerol + a fatty acid + H(+)</text>
        <dbReference type="Rhea" id="RHEA:12044"/>
        <dbReference type="ChEBI" id="CHEBI:15377"/>
        <dbReference type="ChEBI" id="CHEBI:15378"/>
        <dbReference type="ChEBI" id="CHEBI:17855"/>
        <dbReference type="ChEBI" id="CHEBI:18035"/>
        <dbReference type="ChEBI" id="CHEBI:28868"/>
        <dbReference type="EC" id="3.1.1.3"/>
    </reaction>
    <physiologicalReaction direction="left-to-right" evidence="2">
        <dbReference type="Rhea" id="RHEA:12045"/>
    </physiologicalReaction>
</comment>
<dbReference type="EMBL" id="OZ004254">
    <property type="protein sequence ID" value="CAK7898076.1"/>
    <property type="molecule type" value="Genomic_DNA"/>
</dbReference>
<name>A0ABP0E9I1_9ASCO</name>